<proteinExistence type="predicted"/>
<evidence type="ECO:0000313" key="3">
    <source>
        <dbReference type="Proteomes" id="UP000184260"/>
    </source>
</evidence>
<dbReference type="EMBL" id="FRBU01000008">
    <property type="protein sequence ID" value="SHL48492.1"/>
    <property type="molecule type" value="Genomic_DNA"/>
</dbReference>
<reference evidence="3" key="1">
    <citation type="submission" date="2016-11" db="EMBL/GenBank/DDBJ databases">
        <authorList>
            <person name="Varghese N."/>
            <person name="Submissions S."/>
        </authorList>
    </citation>
    <scope>NUCLEOTIDE SEQUENCE [LARGE SCALE GENOMIC DNA]</scope>
    <source>
        <strain evidence="3">DSM 3661</strain>
    </source>
</reference>
<dbReference type="RefSeq" id="WP_073352495.1">
    <property type="nucleotide sequence ID" value="NZ_FRBU01000008.1"/>
</dbReference>
<evidence type="ECO:0000256" key="1">
    <source>
        <dbReference type="SAM" id="SignalP"/>
    </source>
</evidence>
<keyword evidence="3" id="KW-1185">Reference proteome</keyword>
<dbReference type="AlphaFoldDB" id="A0A1M7B0H6"/>
<sequence length="81" mass="8755">MKKLVFTGLAVVAFSGVAMAWTREVKGEMIDKKAEEVVSPTCDQEQKEAEQDALANGASKFEAYFAGAAAWGDCMKTLSFN</sequence>
<organism evidence="2 3">
    <name type="scientific">Flavobacterium xanthum</name>
    <dbReference type="NCBI Taxonomy" id="69322"/>
    <lineage>
        <taxon>Bacteria</taxon>
        <taxon>Pseudomonadati</taxon>
        <taxon>Bacteroidota</taxon>
        <taxon>Flavobacteriia</taxon>
        <taxon>Flavobacteriales</taxon>
        <taxon>Flavobacteriaceae</taxon>
        <taxon>Flavobacterium</taxon>
    </lineage>
</organism>
<protein>
    <submittedName>
        <fullName evidence="2">Uncharacterized protein</fullName>
    </submittedName>
</protein>
<evidence type="ECO:0000313" key="2">
    <source>
        <dbReference type="EMBL" id="SHL48492.1"/>
    </source>
</evidence>
<keyword evidence="1" id="KW-0732">Signal</keyword>
<dbReference type="STRING" id="69322.SAMN05443669_100835"/>
<gene>
    <name evidence="2" type="ORF">SAMN05443669_100835</name>
</gene>
<dbReference type="Proteomes" id="UP000184260">
    <property type="component" value="Unassembled WGS sequence"/>
</dbReference>
<feature type="signal peptide" evidence="1">
    <location>
        <begin position="1"/>
        <end position="20"/>
    </location>
</feature>
<name>A0A1M7B0H6_9FLAO</name>
<dbReference type="OrthoDB" id="1366510at2"/>
<feature type="chain" id="PRO_5012409910" evidence="1">
    <location>
        <begin position="21"/>
        <end position="81"/>
    </location>
</feature>
<accession>A0A1M7B0H6</accession>